<dbReference type="Proteomes" id="UP000186607">
    <property type="component" value="Unassembled WGS sequence"/>
</dbReference>
<keyword evidence="1" id="KW-0472">Membrane</keyword>
<dbReference type="GO" id="GO:0005886">
    <property type="term" value="C:plasma membrane"/>
    <property type="evidence" value="ECO:0007669"/>
    <property type="project" value="TreeGrafter"/>
</dbReference>
<keyword evidence="1" id="KW-0812">Transmembrane</keyword>
<feature type="transmembrane region" description="Helical" evidence="1">
    <location>
        <begin position="97"/>
        <end position="117"/>
    </location>
</feature>
<dbReference type="InterPro" id="IPR006750">
    <property type="entry name" value="YdcZ"/>
</dbReference>
<protein>
    <submittedName>
        <fullName evidence="2">Integral membrane protein</fullName>
    </submittedName>
</protein>
<dbReference type="PANTHER" id="PTHR34821:SF2">
    <property type="entry name" value="INNER MEMBRANE PROTEIN YDCZ"/>
    <property type="match status" value="1"/>
</dbReference>
<dbReference type="PANTHER" id="PTHR34821">
    <property type="entry name" value="INNER MEMBRANE PROTEIN YDCZ"/>
    <property type="match status" value="1"/>
</dbReference>
<dbReference type="OrthoDB" id="7864805at2"/>
<dbReference type="EMBL" id="MSTI01000106">
    <property type="protein sequence ID" value="OLV17316.1"/>
    <property type="molecule type" value="Genomic_DNA"/>
</dbReference>
<dbReference type="Pfam" id="PF04657">
    <property type="entry name" value="DMT_YdcZ"/>
    <property type="match status" value="1"/>
</dbReference>
<gene>
    <name evidence="2" type="ORF">BOO71_0009244</name>
</gene>
<evidence type="ECO:0000313" key="2">
    <source>
        <dbReference type="EMBL" id="OLV17316.1"/>
    </source>
</evidence>
<dbReference type="eggNOG" id="COG3238">
    <property type="taxonomic scope" value="Bacteria"/>
</dbReference>
<accession>A0A1U7NWN3</accession>
<keyword evidence="3" id="KW-1185">Reference proteome</keyword>
<organism evidence="2 3">
    <name type="scientific">Deinococcus marmoris</name>
    <dbReference type="NCBI Taxonomy" id="249408"/>
    <lineage>
        <taxon>Bacteria</taxon>
        <taxon>Thermotogati</taxon>
        <taxon>Deinococcota</taxon>
        <taxon>Deinococci</taxon>
        <taxon>Deinococcales</taxon>
        <taxon>Deinococcaceae</taxon>
        <taxon>Deinococcus</taxon>
    </lineage>
</organism>
<feature type="transmembrane region" description="Helical" evidence="1">
    <location>
        <begin position="123"/>
        <end position="143"/>
    </location>
</feature>
<dbReference type="RefSeq" id="WP_075834046.1">
    <property type="nucleotide sequence ID" value="NZ_MSTI01000106.1"/>
</dbReference>
<feature type="transmembrane region" description="Helical" evidence="1">
    <location>
        <begin position="34"/>
        <end position="54"/>
    </location>
</feature>
<dbReference type="STRING" id="249408.BOO71_0009244"/>
<dbReference type="AlphaFoldDB" id="A0A1U7NWN3"/>
<keyword evidence="1" id="KW-1133">Transmembrane helix</keyword>
<reference evidence="2 3" key="1">
    <citation type="submission" date="2017-01" db="EMBL/GenBank/DDBJ databases">
        <title>Genome Analysis of Deinococcus marmoris KOPRI26562.</title>
        <authorList>
            <person name="Kim J.H."/>
            <person name="Oh H.-M."/>
        </authorList>
    </citation>
    <scope>NUCLEOTIDE SEQUENCE [LARGE SCALE GENOMIC DNA]</scope>
    <source>
        <strain evidence="2 3">KOPRI26562</strain>
    </source>
</reference>
<evidence type="ECO:0000313" key="3">
    <source>
        <dbReference type="Proteomes" id="UP000186607"/>
    </source>
</evidence>
<evidence type="ECO:0000256" key="1">
    <source>
        <dbReference type="SAM" id="Phobius"/>
    </source>
</evidence>
<comment type="caution">
    <text evidence="2">The sequence shown here is derived from an EMBL/GenBank/DDBJ whole genome shotgun (WGS) entry which is preliminary data.</text>
</comment>
<sequence length="150" mass="14814">MSLVALLATIGAGIGLSAGLAFNLRLAAVLGSPLIATFVTFWVGAALLISLWALGVDGARPDTWPALWTLMGGLLGVTYVTLSLITGARLGAGASTVAVTLGQVVGAAIITGLGWLGQSAQPPTLAGILSAALLLGAVGLLAADRGRKQA</sequence>
<feature type="transmembrane region" description="Helical" evidence="1">
    <location>
        <begin position="6"/>
        <end position="27"/>
    </location>
</feature>
<name>A0A1U7NWN3_9DEIO</name>
<proteinExistence type="predicted"/>
<feature type="transmembrane region" description="Helical" evidence="1">
    <location>
        <begin position="66"/>
        <end position="85"/>
    </location>
</feature>